<dbReference type="RefSeq" id="WP_092844200.1">
    <property type="nucleotide sequence ID" value="NZ_FOPY01000003.1"/>
</dbReference>
<dbReference type="GO" id="GO:0032259">
    <property type="term" value="P:methylation"/>
    <property type="evidence" value="ECO:0007669"/>
    <property type="project" value="UniProtKB-KW"/>
</dbReference>
<dbReference type="InterPro" id="IPR017804">
    <property type="entry name" value="MeTrfase_EgtD-like"/>
</dbReference>
<sequence length="326" mass="36236">MTVMSNTATAVHFHDQQPPAASLTLRDELLQGLRAAPKRSSPKFFYDLRGSELFDRICVQPEYYPTRTEEAILRDAADDIADVVGKDATLIELGSGASRKVRLLLEAVRPTSYLGIDISRDFLLDSTRRLAADYPWLDVHAACADFSQRMTMPSGLACDHPVAFFPGSSIGNFAPEEAECFLRGLHSLLPSGSGLLIGVDLIKDEAILNAAYNDAAGVTAAFNLNLLERLRHEFEGDLDPATFSHQAFYNESRSRIEMHLVSDIDQTIRVSGEVFHFDQGETLHTENSYKYSVEGFRALAARAGFESRALWTDPDKLFSIHYLERA</sequence>
<evidence type="ECO:0000259" key="3">
    <source>
        <dbReference type="Pfam" id="PF10017"/>
    </source>
</evidence>
<evidence type="ECO:0000313" key="5">
    <source>
        <dbReference type="Proteomes" id="UP000199040"/>
    </source>
</evidence>
<dbReference type="PANTHER" id="PTHR43397:SF1">
    <property type="entry name" value="ERGOTHIONEINE BIOSYNTHESIS PROTEIN 1"/>
    <property type="match status" value="1"/>
</dbReference>
<name>A0A1I2ZN67_9GAMM</name>
<dbReference type="InterPro" id="IPR035094">
    <property type="entry name" value="EgtD"/>
</dbReference>
<reference evidence="4 5" key="1">
    <citation type="submission" date="2016-10" db="EMBL/GenBank/DDBJ databases">
        <authorList>
            <person name="de Groot N.N."/>
        </authorList>
    </citation>
    <scope>NUCLEOTIDE SEQUENCE [LARGE SCALE GENOMIC DNA]</scope>
    <source>
        <strain evidence="4 5">CGMCC 1.6848</strain>
    </source>
</reference>
<accession>A0A1I2ZN67</accession>
<dbReference type="EMBL" id="FOPY01000003">
    <property type="protein sequence ID" value="SFH39277.1"/>
    <property type="molecule type" value="Genomic_DNA"/>
</dbReference>
<feature type="domain" description="Histidine-specific methyltransferase SAM-dependent" evidence="3">
    <location>
        <begin position="26"/>
        <end position="324"/>
    </location>
</feature>
<dbReference type="PIRSF" id="PIRSF018005">
    <property type="entry name" value="UCP018005"/>
    <property type="match status" value="1"/>
</dbReference>
<dbReference type="InterPro" id="IPR029063">
    <property type="entry name" value="SAM-dependent_MTases_sf"/>
</dbReference>
<dbReference type="SUPFAM" id="SSF53335">
    <property type="entry name" value="S-adenosyl-L-methionine-dependent methyltransferases"/>
    <property type="match status" value="1"/>
</dbReference>
<dbReference type="AlphaFoldDB" id="A0A1I2ZN67"/>
<dbReference type="NCBIfam" id="TIGR03438">
    <property type="entry name" value="egtD_ergothio"/>
    <property type="match status" value="1"/>
</dbReference>
<evidence type="ECO:0000313" key="4">
    <source>
        <dbReference type="EMBL" id="SFH39277.1"/>
    </source>
</evidence>
<evidence type="ECO:0000256" key="2">
    <source>
        <dbReference type="ARBA" id="ARBA00022679"/>
    </source>
</evidence>
<organism evidence="4 5">
    <name type="scientific">Modicisalibacter xianhensis</name>
    <dbReference type="NCBI Taxonomy" id="442341"/>
    <lineage>
        <taxon>Bacteria</taxon>
        <taxon>Pseudomonadati</taxon>
        <taxon>Pseudomonadota</taxon>
        <taxon>Gammaproteobacteria</taxon>
        <taxon>Oceanospirillales</taxon>
        <taxon>Halomonadaceae</taxon>
        <taxon>Modicisalibacter</taxon>
    </lineage>
</organism>
<dbReference type="PANTHER" id="PTHR43397">
    <property type="entry name" value="ERGOTHIONEINE BIOSYNTHESIS PROTEIN 1"/>
    <property type="match status" value="1"/>
</dbReference>
<dbReference type="InterPro" id="IPR051128">
    <property type="entry name" value="EgtD_Methyltrsf_superfamily"/>
</dbReference>
<dbReference type="Gene3D" id="3.40.50.150">
    <property type="entry name" value="Vaccinia Virus protein VP39"/>
    <property type="match status" value="1"/>
</dbReference>
<dbReference type="GO" id="GO:0008168">
    <property type="term" value="F:methyltransferase activity"/>
    <property type="evidence" value="ECO:0007669"/>
    <property type="project" value="UniProtKB-KW"/>
</dbReference>
<dbReference type="STRING" id="442341.SAMN04487959_103245"/>
<dbReference type="InterPro" id="IPR019257">
    <property type="entry name" value="MeTrfase_dom"/>
</dbReference>
<gene>
    <name evidence="4" type="ORF">SAMN04487959_103245</name>
</gene>
<protein>
    <submittedName>
        <fullName evidence="4">Dimethylhistidine N-methyltransferase</fullName>
    </submittedName>
</protein>
<proteinExistence type="predicted"/>
<dbReference type="Pfam" id="PF10017">
    <property type="entry name" value="Methyltransf_33"/>
    <property type="match status" value="1"/>
</dbReference>
<keyword evidence="1 4" id="KW-0489">Methyltransferase</keyword>
<dbReference type="Proteomes" id="UP000199040">
    <property type="component" value="Unassembled WGS sequence"/>
</dbReference>
<keyword evidence="5" id="KW-1185">Reference proteome</keyword>
<keyword evidence="2 4" id="KW-0808">Transferase</keyword>
<evidence type="ECO:0000256" key="1">
    <source>
        <dbReference type="ARBA" id="ARBA00022603"/>
    </source>
</evidence>